<comment type="caution">
    <text evidence="2">The sequence shown here is derived from an EMBL/GenBank/DDBJ whole genome shotgun (WGS) entry which is preliminary data.</text>
</comment>
<evidence type="ECO:0000313" key="2">
    <source>
        <dbReference type="EMBL" id="MBB6485342.1"/>
    </source>
</evidence>
<protein>
    <submittedName>
        <fullName evidence="2">Uncharacterized protein</fullName>
    </submittedName>
</protein>
<organism evidence="2 3">
    <name type="scientific">Rhizobium lusitanum</name>
    <dbReference type="NCBI Taxonomy" id="293958"/>
    <lineage>
        <taxon>Bacteria</taxon>
        <taxon>Pseudomonadati</taxon>
        <taxon>Pseudomonadota</taxon>
        <taxon>Alphaproteobacteria</taxon>
        <taxon>Hyphomicrobiales</taxon>
        <taxon>Rhizobiaceae</taxon>
        <taxon>Rhizobium/Agrobacterium group</taxon>
        <taxon>Rhizobium</taxon>
    </lineage>
</organism>
<keyword evidence="1" id="KW-1133">Transmembrane helix</keyword>
<dbReference type="RefSeq" id="WP_184704359.1">
    <property type="nucleotide sequence ID" value="NZ_JACHBG010000005.1"/>
</dbReference>
<keyword evidence="1" id="KW-0472">Membrane</keyword>
<feature type="transmembrane region" description="Helical" evidence="1">
    <location>
        <begin position="97"/>
        <end position="119"/>
    </location>
</feature>
<gene>
    <name evidence="2" type="ORF">GGD46_002630</name>
</gene>
<dbReference type="AlphaFoldDB" id="A0A7X0IST6"/>
<accession>A0A7X0IST6</accession>
<evidence type="ECO:0000256" key="1">
    <source>
        <dbReference type="SAM" id="Phobius"/>
    </source>
</evidence>
<feature type="transmembrane region" description="Helical" evidence="1">
    <location>
        <begin position="58"/>
        <end position="76"/>
    </location>
</feature>
<evidence type="ECO:0000313" key="3">
    <source>
        <dbReference type="Proteomes" id="UP000565576"/>
    </source>
</evidence>
<dbReference type="Proteomes" id="UP000565576">
    <property type="component" value="Unassembled WGS sequence"/>
</dbReference>
<dbReference type="EMBL" id="JACHBG010000005">
    <property type="protein sequence ID" value="MBB6485342.1"/>
    <property type="molecule type" value="Genomic_DNA"/>
</dbReference>
<proteinExistence type="predicted"/>
<reference evidence="2 3" key="1">
    <citation type="submission" date="2020-08" db="EMBL/GenBank/DDBJ databases">
        <title>Genomic Encyclopedia of Type Strains, Phase IV (KMG-V): Genome sequencing to study the core and pangenomes of soil and plant-associated prokaryotes.</title>
        <authorList>
            <person name="Whitman W."/>
        </authorList>
    </citation>
    <scope>NUCLEOTIDE SEQUENCE [LARGE SCALE GENOMIC DNA]</scope>
    <source>
        <strain evidence="2 3">SEMIA 4060</strain>
    </source>
</reference>
<keyword evidence="1" id="KW-0812">Transmembrane</keyword>
<feature type="transmembrane region" description="Helical" evidence="1">
    <location>
        <begin position="20"/>
        <end position="46"/>
    </location>
</feature>
<sequence>MAESIHEGIKQRFSKPLRVLLAAFFLFEFLPLLIALFVTILGYRFLPSTEWVSTTSGFRVAIGLVSGILIFGLLIIRRDAVPGSEIKKDIAVLFCPFFVYFMGSRAAVVGGPIILALVAGHPQELAYTVGRADNHYEKHCYSPLELQDLIVGFDRVCGVSDEFRQGLATGTHIIVVGHGTRFGLFATDLRREN</sequence>
<name>A0A7X0IST6_9HYPH</name>